<dbReference type="Proteomes" id="UP001179501">
    <property type="component" value="Chromosome"/>
</dbReference>
<protein>
    <submittedName>
        <fullName evidence="1">Uncharacterized protein</fullName>
    </submittedName>
</protein>
<gene>
    <name evidence="1" type="ORF">NY151_05640</name>
</gene>
<reference evidence="1" key="1">
    <citation type="submission" date="2023-01" db="EMBL/GenBank/DDBJ databases">
        <title>Phages are important unrecognized players in the ecology of the oral pathogen Porphyromonas gingivalis.</title>
        <authorList>
            <person name="Matrishin C.B."/>
            <person name="Kauffman K.M."/>
        </authorList>
    </citation>
    <scope>NUCLEOTIDE SEQUENCE</scope>
    <source>
        <strain evidence="1">ATCC 49417</strain>
    </source>
</reference>
<dbReference type="EMBL" id="CP116614">
    <property type="protein sequence ID" value="WCG02170.1"/>
    <property type="molecule type" value="Genomic_DNA"/>
</dbReference>
<name>A0AAE9X8H0_PORGN</name>
<sequence>MRELSLRIDARPTDEDIKGLAEARIRQNMVFEELKSYNLTGKFLCKHPLVIHRAEHRDLQLLKDSNPAAFLKEFANCKKNVDRYDSYIRDPKKKKDITKNERLRDKHRERMEVFRKILANETDNSL</sequence>
<dbReference type="AlphaFoldDB" id="A0AAE9X8H0"/>
<organism evidence="1 2">
    <name type="scientific">Porphyromonas gingivalis</name>
    <name type="common">Bacteroides gingivalis</name>
    <dbReference type="NCBI Taxonomy" id="837"/>
    <lineage>
        <taxon>Bacteria</taxon>
        <taxon>Pseudomonadati</taxon>
        <taxon>Bacteroidota</taxon>
        <taxon>Bacteroidia</taxon>
        <taxon>Bacteroidales</taxon>
        <taxon>Porphyromonadaceae</taxon>
        <taxon>Porphyromonas</taxon>
    </lineage>
</organism>
<proteinExistence type="predicted"/>
<accession>A0AAE9X8H0</accession>
<dbReference type="RefSeq" id="WP_077083947.1">
    <property type="nucleotide sequence ID" value="NZ_CP116614.1"/>
</dbReference>
<evidence type="ECO:0000313" key="2">
    <source>
        <dbReference type="Proteomes" id="UP001179501"/>
    </source>
</evidence>
<evidence type="ECO:0000313" key="1">
    <source>
        <dbReference type="EMBL" id="WCG02170.1"/>
    </source>
</evidence>